<dbReference type="HOGENOM" id="CLU_046025_2_0_1"/>
<feature type="region of interest" description="Disordered" evidence="1">
    <location>
        <begin position="295"/>
        <end position="320"/>
    </location>
</feature>
<name>A0A067NQE9_PLEO1</name>
<protein>
    <recommendedName>
        <fullName evidence="3">DUF6534 domain-containing protein</fullName>
    </recommendedName>
</protein>
<dbReference type="Pfam" id="PF20152">
    <property type="entry name" value="DUF6534"/>
    <property type="match status" value="1"/>
</dbReference>
<evidence type="ECO:0000256" key="2">
    <source>
        <dbReference type="SAM" id="Phobius"/>
    </source>
</evidence>
<evidence type="ECO:0000259" key="3">
    <source>
        <dbReference type="Pfam" id="PF20152"/>
    </source>
</evidence>
<keyword evidence="2" id="KW-0812">Transmembrane</keyword>
<reference evidence="5" key="1">
    <citation type="journal article" date="2014" name="Proc. Natl. Acad. Sci. U.S.A.">
        <title>Extensive sampling of basidiomycete genomes demonstrates inadequacy of the white-rot/brown-rot paradigm for wood decay fungi.</title>
        <authorList>
            <person name="Riley R."/>
            <person name="Salamov A.A."/>
            <person name="Brown D.W."/>
            <person name="Nagy L.G."/>
            <person name="Floudas D."/>
            <person name="Held B.W."/>
            <person name="Levasseur A."/>
            <person name="Lombard V."/>
            <person name="Morin E."/>
            <person name="Otillar R."/>
            <person name="Lindquist E.A."/>
            <person name="Sun H."/>
            <person name="LaButti K.M."/>
            <person name="Schmutz J."/>
            <person name="Jabbour D."/>
            <person name="Luo H."/>
            <person name="Baker S.E."/>
            <person name="Pisabarro A.G."/>
            <person name="Walton J.D."/>
            <person name="Blanchette R.A."/>
            <person name="Henrissat B."/>
            <person name="Martin F."/>
            <person name="Cullen D."/>
            <person name="Hibbett D.S."/>
            <person name="Grigoriev I.V."/>
        </authorList>
    </citation>
    <scope>NUCLEOTIDE SEQUENCE [LARGE SCALE GENOMIC DNA]</scope>
    <source>
        <strain evidence="5">PC15</strain>
    </source>
</reference>
<feature type="transmembrane region" description="Helical" evidence="2">
    <location>
        <begin position="20"/>
        <end position="44"/>
    </location>
</feature>
<organism evidence="4 5">
    <name type="scientific">Pleurotus ostreatus (strain PC15)</name>
    <name type="common">Oyster mushroom</name>
    <dbReference type="NCBI Taxonomy" id="1137138"/>
    <lineage>
        <taxon>Eukaryota</taxon>
        <taxon>Fungi</taxon>
        <taxon>Dikarya</taxon>
        <taxon>Basidiomycota</taxon>
        <taxon>Agaricomycotina</taxon>
        <taxon>Agaricomycetes</taxon>
        <taxon>Agaricomycetidae</taxon>
        <taxon>Agaricales</taxon>
        <taxon>Pleurotineae</taxon>
        <taxon>Pleurotaceae</taxon>
        <taxon>Pleurotus</taxon>
    </lineage>
</organism>
<evidence type="ECO:0000313" key="5">
    <source>
        <dbReference type="Proteomes" id="UP000027073"/>
    </source>
</evidence>
<proteinExistence type="predicted"/>
<feature type="domain" description="DUF6534" evidence="3">
    <location>
        <begin position="175"/>
        <end position="261"/>
    </location>
</feature>
<feature type="region of interest" description="Disordered" evidence="1">
    <location>
        <begin position="352"/>
        <end position="372"/>
    </location>
</feature>
<gene>
    <name evidence="4" type="ORF">PLEOSDRAFT_1103279</name>
</gene>
<dbReference type="VEuPathDB" id="FungiDB:PLEOSDRAFT_1103279"/>
<feature type="transmembrane region" description="Helical" evidence="2">
    <location>
        <begin position="89"/>
        <end position="115"/>
    </location>
</feature>
<dbReference type="PANTHER" id="PTHR40465">
    <property type="entry name" value="CHROMOSOME 1, WHOLE GENOME SHOTGUN SEQUENCE"/>
    <property type="match status" value="1"/>
</dbReference>
<feature type="compositionally biased region" description="Gly residues" evidence="1">
    <location>
        <begin position="298"/>
        <end position="308"/>
    </location>
</feature>
<evidence type="ECO:0000313" key="4">
    <source>
        <dbReference type="EMBL" id="KDQ29245.1"/>
    </source>
</evidence>
<dbReference type="OrthoDB" id="3265526at2759"/>
<dbReference type="Proteomes" id="UP000027073">
    <property type="component" value="Unassembled WGS sequence"/>
</dbReference>
<sequence>MDAPPPTGSMPMPNLQLLFGPMLIGVLLNAILYGVLTVQCFIYYQTYTNDKAWIRYLVLYLFFVETLNTGFDIGIIYEPLILRFGTMDAISNIPVMLMSDPIVMVMISTPIQCFIAWRINIISQSKAITTVIVFFSFSSLVGAYSAAITTSVTRSLTYPSLQRMSPAIITWLVSSATADVIITSSLVYHLYKRKTGIRATDDIINRIMRLTIQTGMITALFAALDVISFLAIKNTSMNFLWDFPLSKLYTNSLLSTLNARAGWNNLVVDDQDNVLFGTDNSRTVLRSGATLSSPAFRVGGGDTSGGGRSKSSRTSSNPQKIMTGVYELGTPSLPGAVKEDLEQPGINVTRVVESLQDPLPRQKRSQDYPYTQ</sequence>
<evidence type="ECO:0000256" key="1">
    <source>
        <dbReference type="SAM" id="MobiDB-lite"/>
    </source>
</evidence>
<dbReference type="EMBL" id="KL198007">
    <property type="protein sequence ID" value="KDQ29245.1"/>
    <property type="molecule type" value="Genomic_DNA"/>
</dbReference>
<dbReference type="PANTHER" id="PTHR40465:SF1">
    <property type="entry name" value="DUF6534 DOMAIN-CONTAINING PROTEIN"/>
    <property type="match status" value="1"/>
</dbReference>
<feature type="transmembrane region" description="Helical" evidence="2">
    <location>
        <begin position="168"/>
        <end position="191"/>
    </location>
</feature>
<dbReference type="STRING" id="1137138.A0A067NQE9"/>
<dbReference type="AlphaFoldDB" id="A0A067NQE9"/>
<feature type="transmembrane region" description="Helical" evidence="2">
    <location>
        <begin position="56"/>
        <end position="77"/>
    </location>
</feature>
<dbReference type="InParanoid" id="A0A067NQE9"/>
<keyword evidence="2" id="KW-1133">Transmembrane helix</keyword>
<keyword evidence="2" id="KW-0472">Membrane</keyword>
<feature type="transmembrane region" description="Helical" evidence="2">
    <location>
        <begin position="212"/>
        <end position="232"/>
    </location>
</feature>
<feature type="transmembrane region" description="Helical" evidence="2">
    <location>
        <begin position="127"/>
        <end position="148"/>
    </location>
</feature>
<dbReference type="InterPro" id="IPR045339">
    <property type="entry name" value="DUF6534"/>
</dbReference>
<accession>A0A067NQE9</accession>